<dbReference type="AlphaFoldDB" id="A0A915CN08"/>
<evidence type="ECO:0000256" key="8">
    <source>
        <dbReference type="ARBA" id="ARBA00022837"/>
    </source>
</evidence>
<evidence type="ECO:0000256" key="6">
    <source>
        <dbReference type="ARBA" id="ARBA00022525"/>
    </source>
</evidence>
<dbReference type="GO" id="GO:0030570">
    <property type="term" value="F:pectate lyase activity"/>
    <property type="evidence" value="ECO:0007669"/>
    <property type="project" value="UniProtKB-EC"/>
</dbReference>
<keyword evidence="7" id="KW-0732">Signal</keyword>
<dbReference type="InterPro" id="IPR012334">
    <property type="entry name" value="Pectin_lyas_fold"/>
</dbReference>
<evidence type="ECO:0000256" key="10">
    <source>
        <dbReference type="ARBA" id="ARBA00025679"/>
    </source>
</evidence>
<evidence type="ECO:0000256" key="9">
    <source>
        <dbReference type="ARBA" id="ARBA00023239"/>
    </source>
</evidence>
<comment type="function">
    <text evidence="10">Pectinolytic enzyme consist of four classes of enzymes: pectin lyase, polygalacturonase, pectin methylesterase and rhamnogalacturonase. Among pectinolytic enzymes, pectin lyase is the most important in depolymerization of pectin, since it cleaves internal glycosidic bonds of highly methylated pectins. Favors pectate, the anion, over pectin, the methyl ester.</text>
</comment>
<dbReference type="Pfam" id="PF03211">
    <property type="entry name" value="Pectate_lyase"/>
    <property type="match status" value="1"/>
</dbReference>
<dbReference type="SUPFAM" id="SSF51126">
    <property type="entry name" value="Pectin lyase-like"/>
    <property type="match status" value="1"/>
</dbReference>
<dbReference type="WBParaSite" id="jg1083">
    <property type="protein sequence ID" value="jg1083"/>
    <property type="gene ID" value="jg1083"/>
</dbReference>
<evidence type="ECO:0000256" key="4">
    <source>
        <dbReference type="ARBA" id="ARBA00006463"/>
    </source>
</evidence>
<sequence>MRATSAQIQPTGPTLLTSTLSRGGVQNAGDKVFIQQGAGTTYITISSPRMFLNCGDLVETALLSSKTSIVLTDSTVKGPVLTVVGVNDDQGDTFSLNGLNLCDYKTIKYVCQAYKSNTNYIQPLAPTTVNIQMKSLRLARHLMEPVAKIQMPR</sequence>
<comment type="similarity">
    <text evidence="4">Belongs to the polysaccharide lyase 3 family.</text>
</comment>
<dbReference type="InterPro" id="IPR004898">
    <property type="entry name" value="Pectate_lyase_PlyH/PlyE-like"/>
</dbReference>
<protein>
    <recommendedName>
        <fullName evidence="5">pectate lyase</fullName>
        <ecNumber evidence="5">4.2.2.2</ecNumber>
    </recommendedName>
</protein>
<keyword evidence="9" id="KW-0456">Lyase</keyword>
<evidence type="ECO:0000256" key="5">
    <source>
        <dbReference type="ARBA" id="ARBA00012272"/>
    </source>
</evidence>
<evidence type="ECO:0000313" key="12">
    <source>
        <dbReference type="WBParaSite" id="jg1083"/>
    </source>
</evidence>
<organism evidence="11 12">
    <name type="scientific">Ditylenchus dipsaci</name>
    <dbReference type="NCBI Taxonomy" id="166011"/>
    <lineage>
        <taxon>Eukaryota</taxon>
        <taxon>Metazoa</taxon>
        <taxon>Ecdysozoa</taxon>
        <taxon>Nematoda</taxon>
        <taxon>Chromadorea</taxon>
        <taxon>Rhabditida</taxon>
        <taxon>Tylenchina</taxon>
        <taxon>Tylenchomorpha</taxon>
        <taxon>Sphaerularioidea</taxon>
        <taxon>Anguinidae</taxon>
        <taxon>Anguininae</taxon>
        <taxon>Ditylenchus</taxon>
    </lineage>
</organism>
<accession>A0A915CN08</accession>
<name>A0A915CN08_9BILA</name>
<evidence type="ECO:0000256" key="7">
    <source>
        <dbReference type="ARBA" id="ARBA00022729"/>
    </source>
</evidence>
<comment type="subcellular location">
    <subcellularLocation>
        <location evidence="3">Secreted</location>
    </subcellularLocation>
</comment>
<dbReference type="InterPro" id="IPR011050">
    <property type="entry name" value="Pectin_lyase_fold/virulence"/>
</dbReference>
<reference evidence="12" key="1">
    <citation type="submission" date="2022-11" db="UniProtKB">
        <authorList>
            <consortium name="WormBaseParasite"/>
        </authorList>
    </citation>
    <scope>IDENTIFICATION</scope>
</reference>
<evidence type="ECO:0000313" key="11">
    <source>
        <dbReference type="Proteomes" id="UP000887574"/>
    </source>
</evidence>
<dbReference type="Gene3D" id="2.160.20.10">
    <property type="entry name" value="Single-stranded right-handed beta-helix, Pectin lyase-like"/>
    <property type="match status" value="1"/>
</dbReference>
<dbReference type="GO" id="GO:0005576">
    <property type="term" value="C:extracellular region"/>
    <property type="evidence" value="ECO:0007669"/>
    <property type="project" value="UniProtKB-SubCell"/>
</dbReference>
<evidence type="ECO:0000256" key="3">
    <source>
        <dbReference type="ARBA" id="ARBA00004613"/>
    </source>
</evidence>
<comment type="catalytic activity">
    <reaction evidence="1">
        <text>Eliminative cleavage of (1-&gt;4)-alpha-D-galacturonan to give oligosaccharides with 4-deoxy-alpha-D-galact-4-enuronosyl groups at their non-reducing ends.</text>
        <dbReference type="EC" id="4.2.2.2"/>
    </reaction>
</comment>
<keyword evidence="6" id="KW-0964">Secreted</keyword>
<evidence type="ECO:0000256" key="1">
    <source>
        <dbReference type="ARBA" id="ARBA00000695"/>
    </source>
</evidence>
<evidence type="ECO:0000256" key="2">
    <source>
        <dbReference type="ARBA" id="ARBA00001913"/>
    </source>
</evidence>
<comment type="cofactor">
    <cofactor evidence="2">
        <name>Ca(2+)</name>
        <dbReference type="ChEBI" id="CHEBI:29108"/>
    </cofactor>
</comment>
<dbReference type="Proteomes" id="UP000887574">
    <property type="component" value="Unplaced"/>
</dbReference>
<keyword evidence="8" id="KW-0106">Calcium</keyword>
<proteinExistence type="inferred from homology"/>
<keyword evidence="11" id="KW-1185">Reference proteome</keyword>
<dbReference type="EC" id="4.2.2.2" evidence="5"/>